<name>A0A1G2HY22_9BACT</name>
<comment type="caution">
    <text evidence="1">The sequence shown here is derived from an EMBL/GenBank/DDBJ whole genome shotgun (WGS) entry which is preliminary data.</text>
</comment>
<evidence type="ECO:0000313" key="2">
    <source>
        <dbReference type="Proteomes" id="UP000179183"/>
    </source>
</evidence>
<protein>
    <recommendedName>
        <fullName evidence="3">GIY-YIG domain-containing protein</fullName>
    </recommendedName>
</protein>
<dbReference type="EMBL" id="MHOQ01000005">
    <property type="protein sequence ID" value="OGZ67442.1"/>
    <property type="molecule type" value="Genomic_DNA"/>
</dbReference>
<evidence type="ECO:0000313" key="1">
    <source>
        <dbReference type="EMBL" id="OGZ67442.1"/>
    </source>
</evidence>
<gene>
    <name evidence="1" type="ORF">A3D34_02260</name>
</gene>
<proteinExistence type="predicted"/>
<evidence type="ECO:0008006" key="3">
    <source>
        <dbReference type="Google" id="ProtNLM"/>
    </source>
</evidence>
<accession>A0A1G2HY22</accession>
<sequence>MDYQNDKLGMTKWKDGIKVYVGETLSGKLTFKNLTTMRNSYEGHYSYDKDAVGNWNATAMGVYYCGYIDGNNLIVHYVGRATSDEGIRGRLLQHLSEDKWQDVSHFGYSVCTTSREAEDFEASEILRLKPKYNMQGKSYGS</sequence>
<organism evidence="1 2">
    <name type="scientific">Candidatus Staskawiczbacteria bacterium RIFCSPHIGHO2_02_FULL_33_16</name>
    <dbReference type="NCBI Taxonomy" id="1802204"/>
    <lineage>
        <taxon>Bacteria</taxon>
        <taxon>Candidatus Staskawicziibacteriota</taxon>
    </lineage>
</organism>
<dbReference type="AlphaFoldDB" id="A0A1G2HY22"/>
<dbReference type="Proteomes" id="UP000179183">
    <property type="component" value="Unassembled WGS sequence"/>
</dbReference>
<reference evidence="1 2" key="1">
    <citation type="journal article" date="2016" name="Nat. Commun.">
        <title>Thousands of microbial genomes shed light on interconnected biogeochemical processes in an aquifer system.</title>
        <authorList>
            <person name="Anantharaman K."/>
            <person name="Brown C.T."/>
            <person name="Hug L.A."/>
            <person name="Sharon I."/>
            <person name="Castelle C.J."/>
            <person name="Probst A.J."/>
            <person name="Thomas B.C."/>
            <person name="Singh A."/>
            <person name="Wilkins M.J."/>
            <person name="Karaoz U."/>
            <person name="Brodie E.L."/>
            <person name="Williams K.H."/>
            <person name="Hubbard S.S."/>
            <person name="Banfield J.F."/>
        </authorList>
    </citation>
    <scope>NUCLEOTIDE SEQUENCE [LARGE SCALE GENOMIC DNA]</scope>
</reference>